<protein>
    <submittedName>
        <fullName evidence="2">Uncharacterized protein</fullName>
    </submittedName>
</protein>
<dbReference type="Proteomes" id="UP000614334">
    <property type="component" value="Unassembled WGS sequence"/>
</dbReference>
<organism evidence="2 3">
    <name type="scientific">Rhizoctonia solani</name>
    <dbReference type="NCBI Taxonomy" id="456999"/>
    <lineage>
        <taxon>Eukaryota</taxon>
        <taxon>Fungi</taxon>
        <taxon>Dikarya</taxon>
        <taxon>Basidiomycota</taxon>
        <taxon>Agaricomycotina</taxon>
        <taxon>Agaricomycetes</taxon>
        <taxon>Cantharellales</taxon>
        <taxon>Ceratobasidiaceae</taxon>
        <taxon>Rhizoctonia</taxon>
    </lineage>
</organism>
<evidence type="ECO:0000313" key="2">
    <source>
        <dbReference type="EMBL" id="KAF8757162.1"/>
    </source>
</evidence>
<comment type="caution">
    <text evidence="2">The sequence shown here is derived from an EMBL/GenBank/DDBJ whole genome shotgun (WGS) entry which is preliminary data.</text>
</comment>
<reference evidence="2" key="1">
    <citation type="submission" date="2020-09" db="EMBL/GenBank/DDBJ databases">
        <title>Comparative genome analyses of four rice-infecting Rhizoctonia solani isolates reveal extensive enrichment of homogalacturonan modification genes.</title>
        <authorList>
            <person name="Lee D.-Y."/>
            <person name="Jeon J."/>
            <person name="Kim K.-T."/>
            <person name="Cheong K."/>
            <person name="Song H."/>
            <person name="Choi G."/>
            <person name="Ko J."/>
            <person name="Opiyo S.O."/>
            <person name="Zuo S."/>
            <person name="Madhav S."/>
            <person name="Lee Y.-H."/>
            <person name="Wang G.-L."/>
        </authorList>
    </citation>
    <scope>NUCLEOTIDE SEQUENCE</scope>
    <source>
        <strain evidence="2">AG1-IA B2</strain>
    </source>
</reference>
<feature type="compositionally biased region" description="Polar residues" evidence="1">
    <location>
        <begin position="1"/>
        <end position="10"/>
    </location>
</feature>
<feature type="compositionally biased region" description="Polar residues" evidence="1">
    <location>
        <begin position="128"/>
        <end position="158"/>
    </location>
</feature>
<feature type="compositionally biased region" description="Low complexity" evidence="1">
    <location>
        <begin position="167"/>
        <end position="215"/>
    </location>
</feature>
<dbReference type="AlphaFoldDB" id="A0A8H7IES5"/>
<name>A0A8H7IES5_9AGAM</name>
<accession>A0A8H7IES5</accession>
<proteinExistence type="predicted"/>
<feature type="region of interest" description="Disordered" evidence="1">
    <location>
        <begin position="71"/>
        <end position="302"/>
    </location>
</feature>
<evidence type="ECO:0000256" key="1">
    <source>
        <dbReference type="SAM" id="MobiDB-lite"/>
    </source>
</evidence>
<gene>
    <name evidence="2" type="ORF">RHS01_04044</name>
</gene>
<feature type="region of interest" description="Disordered" evidence="1">
    <location>
        <begin position="1"/>
        <end position="37"/>
    </location>
</feature>
<feature type="compositionally biased region" description="Polar residues" evidence="1">
    <location>
        <begin position="244"/>
        <end position="258"/>
    </location>
</feature>
<feature type="compositionally biased region" description="Polar residues" evidence="1">
    <location>
        <begin position="71"/>
        <end position="96"/>
    </location>
</feature>
<dbReference type="EMBL" id="JACYCF010000005">
    <property type="protein sequence ID" value="KAF8757162.1"/>
    <property type="molecule type" value="Genomic_DNA"/>
</dbReference>
<feature type="compositionally biased region" description="Basic and acidic residues" evidence="1">
    <location>
        <begin position="259"/>
        <end position="272"/>
    </location>
</feature>
<evidence type="ECO:0000313" key="3">
    <source>
        <dbReference type="Proteomes" id="UP000614334"/>
    </source>
</evidence>
<sequence length="302" mass="31859">MSYNDSNAFGTQDRFDSTRQSEFANTDNTRRDGLNDNSTSVMIIPVSYVLSKESLSNLEFDLEARSDNYTSGNAGSVGSNPTGFTDSTHTSGRNQDTYGSTTAGTTGTTTTPGNYGSSTTGDKYGSSRADNFGSSETDNHRTTNTYGSSNTSDNYGSTDRTRGTDLNTRTGGHGSSNTTSGYSNDNYGPTTGVTGATGTTGTSSTTAGYGAGSTTDNYGTSHTDRHGKPNTDNFGNTDRDTYGRGTNATGTDEFNTGRGNDHKPTMGEKVKGTMETIQGKMTGKPEVVERGKERKAGNLDYH</sequence>
<feature type="compositionally biased region" description="Basic and acidic residues" evidence="1">
    <location>
        <begin position="286"/>
        <end position="302"/>
    </location>
</feature>
<feature type="compositionally biased region" description="Low complexity" evidence="1">
    <location>
        <begin position="97"/>
        <end position="121"/>
    </location>
</feature>